<evidence type="ECO:0000313" key="5">
    <source>
        <dbReference type="EMBL" id="SEJ71204.1"/>
    </source>
</evidence>
<evidence type="ECO:0000313" key="7">
    <source>
        <dbReference type="Proteomes" id="UP000247515"/>
    </source>
</evidence>
<feature type="region of interest" description="Disordered" evidence="1">
    <location>
        <begin position="25"/>
        <end position="63"/>
    </location>
</feature>
<accession>A0AAQ1GFY8</accession>
<dbReference type="RefSeq" id="WP_074983725.1">
    <property type="nucleotide sequence ID" value="NZ_CADFGN010000008.1"/>
</dbReference>
<keyword evidence="2" id="KW-0732">Signal</keyword>
<keyword evidence="7" id="KW-1185">Reference proteome</keyword>
<dbReference type="Proteomes" id="UP000247515">
    <property type="component" value="Unassembled WGS sequence"/>
</dbReference>
<protein>
    <submittedName>
        <fullName evidence="5">BON domain-containing protein</fullName>
    </submittedName>
</protein>
<dbReference type="EMBL" id="QJJV01000007">
    <property type="protein sequence ID" value="PXX16829.1"/>
    <property type="molecule type" value="Genomic_DNA"/>
</dbReference>
<reference evidence="4 7" key="2">
    <citation type="submission" date="2018-05" db="EMBL/GenBank/DDBJ databases">
        <title>Genomic Encyclopedia of Type Strains, Phase IV (KMG-V): Genome sequencing to study the core and pangenomes of soil and plant-associated prokaryotes.</title>
        <authorList>
            <person name="Whitman W."/>
        </authorList>
    </citation>
    <scope>NUCLEOTIDE SEQUENCE [LARGE SCALE GENOMIC DNA]</scope>
    <source>
        <strain evidence="4 7">SIr-6563</strain>
    </source>
</reference>
<gene>
    <name evidence="4" type="ORF">C7400_10738</name>
    <name evidence="5" type="ORF">SAMN05216550_107308</name>
</gene>
<dbReference type="InterPro" id="IPR007055">
    <property type="entry name" value="BON_dom"/>
</dbReference>
<dbReference type="EMBL" id="FNZM01000007">
    <property type="protein sequence ID" value="SEJ71204.1"/>
    <property type="molecule type" value="Genomic_DNA"/>
</dbReference>
<evidence type="ECO:0000256" key="1">
    <source>
        <dbReference type="SAM" id="MobiDB-lite"/>
    </source>
</evidence>
<dbReference type="AlphaFoldDB" id="A0AAQ1GFY8"/>
<evidence type="ECO:0000256" key="2">
    <source>
        <dbReference type="SAM" id="SignalP"/>
    </source>
</evidence>
<feature type="chain" id="PRO_5042945202" evidence="2">
    <location>
        <begin position="25"/>
        <end position="127"/>
    </location>
</feature>
<reference evidence="5 6" key="1">
    <citation type="submission" date="2016-10" db="EMBL/GenBank/DDBJ databases">
        <authorList>
            <person name="Varghese N."/>
            <person name="Submissions S."/>
        </authorList>
    </citation>
    <scope>NUCLEOTIDE SEQUENCE [LARGE SCALE GENOMIC DNA]</scope>
    <source>
        <strain evidence="5 6">LMG 22274</strain>
    </source>
</reference>
<evidence type="ECO:0000313" key="4">
    <source>
        <dbReference type="EMBL" id="PXX16829.1"/>
    </source>
</evidence>
<sequence length="127" mass="13353">MKLRGLVSAASLVAVFAWSSHAQAQDNSAQAPQAASQPASQPASLTKAQRKAQRQADRKLARAVREALTHTKGLQTAQINVLSKSGNVSLVGSLPDETQIQLAGEVAQSVPGVVKLTNMLHIREAGH</sequence>
<evidence type="ECO:0000259" key="3">
    <source>
        <dbReference type="PROSITE" id="PS50914"/>
    </source>
</evidence>
<comment type="caution">
    <text evidence="5">The sequence shown here is derived from an EMBL/GenBank/DDBJ whole genome shotgun (WGS) entry which is preliminary data.</text>
</comment>
<dbReference type="GeneID" id="61305589"/>
<feature type="compositionally biased region" description="Low complexity" evidence="1">
    <location>
        <begin position="25"/>
        <end position="44"/>
    </location>
</feature>
<proteinExistence type="predicted"/>
<organism evidence="5 6">
    <name type="scientific">Paraburkholderia tropica</name>
    <dbReference type="NCBI Taxonomy" id="92647"/>
    <lineage>
        <taxon>Bacteria</taxon>
        <taxon>Pseudomonadati</taxon>
        <taxon>Pseudomonadota</taxon>
        <taxon>Betaproteobacteria</taxon>
        <taxon>Burkholderiales</taxon>
        <taxon>Burkholderiaceae</taxon>
        <taxon>Paraburkholderia</taxon>
    </lineage>
</organism>
<feature type="compositionally biased region" description="Basic and acidic residues" evidence="1">
    <location>
        <begin position="54"/>
        <end position="63"/>
    </location>
</feature>
<name>A0AAQ1GFY8_9BURK</name>
<feature type="signal peptide" evidence="2">
    <location>
        <begin position="1"/>
        <end position="24"/>
    </location>
</feature>
<feature type="domain" description="BON" evidence="3">
    <location>
        <begin position="56"/>
        <end position="124"/>
    </location>
</feature>
<dbReference type="PANTHER" id="PTHR34606:SF15">
    <property type="entry name" value="BON DOMAIN-CONTAINING PROTEIN"/>
    <property type="match status" value="1"/>
</dbReference>
<dbReference type="Gene3D" id="3.30.1340.30">
    <property type="match status" value="1"/>
</dbReference>
<evidence type="ECO:0000313" key="6">
    <source>
        <dbReference type="Proteomes" id="UP000183529"/>
    </source>
</evidence>
<dbReference type="Pfam" id="PF04972">
    <property type="entry name" value="BON"/>
    <property type="match status" value="1"/>
</dbReference>
<dbReference type="PROSITE" id="PS50914">
    <property type="entry name" value="BON"/>
    <property type="match status" value="1"/>
</dbReference>
<dbReference type="InterPro" id="IPR051686">
    <property type="entry name" value="Lipoprotein_DolP"/>
</dbReference>
<dbReference type="Proteomes" id="UP000183529">
    <property type="component" value="Unassembled WGS sequence"/>
</dbReference>
<dbReference type="PANTHER" id="PTHR34606">
    <property type="entry name" value="BON DOMAIN-CONTAINING PROTEIN"/>
    <property type="match status" value="1"/>
</dbReference>